<feature type="signal peptide" evidence="3">
    <location>
        <begin position="1"/>
        <end position="21"/>
    </location>
</feature>
<keyword evidence="2" id="KW-0812">Transmembrane</keyword>
<keyword evidence="3" id="KW-0732">Signal</keyword>
<feature type="transmembrane region" description="Helical" evidence="2">
    <location>
        <begin position="221"/>
        <end position="239"/>
    </location>
</feature>
<dbReference type="EMBL" id="JAFKCS010000002">
    <property type="protein sequence ID" value="MBN7818705.1"/>
    <property type="molecule type" value="Genomic_DNA"/>
</dbReference>
<reference evidence="4 5" key="1">
    <citation type="submission" date="2021-03" db="EMBL/GenBank/DDBJ databases">
        <title>novel species isolated from a fishpond in China.</title>
        <authorList>
            <person name="Lu H."/>
            <person name="Cai Z."/>
        </authorList>
    </citation>
    <scope>NUCLEOTIDE SEQUENCE [LARGE SCALE GENOMIC DNA]</scope>
    <source>
        <strain evidence="4 5">Y57</strain>
    </source>
</reference>
<feature type="transmembrane region" description="Helical" evidence="2">
    <location>
        <begin position="182"/>
        <end position="201"/>
    </location>
</feature>
<gene>
    <name evidence="4" type="ORF">J0A65_02450</name>
</gene>
<keyword evidence="2" id="KW-0472">Membrane</keyword>
<evidence type="ECO:0000256" key="1">
    <source>
        <dbReference type="SAM" id="Coils"/>
    </source>
</evidence>
<feature type="coiled-coil region" evidence="1">
    <location>
        <begin position="48"/>
        <end position="158"/>
    </location>
</feature>
<comment type="caution">
    <text evidence="4">The sequence shown here is derived from an EMBL/GenBank/DDBJ whole genome shotgun (WGS) entry which is preliminary data.</text>
</comment>
<feature type="chain" id="PRO_5045326810" evidence="3">
    <location>
        <begin position="22"/>
        <end position="267"/>
    </location>
</feature>
<organism evidence="4 5">
    <name type="scientific">Bowmanella yangjiangensis</name>
    <dbReference type="NCBI Taxonomy" id="2811230"/>
    <lineage>
        <taxon>Bacteria</taxon>
        <taxon>Pseudomonadati</taxon>
        <taxon>Pseudomonadota</taxon>
        <taxon>Gammaproteobacteria</taxon>
        <taxon>Alteromonadales</taxon>
        <taxon>Alteromonadaceae</taxon>
        <taxon>Bowmanella</taxon>
    </lineage>
</organism>
<evidence type="ECO:0000256" key="2">
    <source>
        <dbReference type="SAM" id="Phobius"/>
    </source>
</evidence>
<keyword evidence="2" id="KW-1133">Transmembrane helix</keyword>
<proteinExistence type="predicted"/>
<sequence>MGKLIISILFCLYFLSNSISANENADGISQEIINEKLPDDYQELASLRKRISLHIDDLAKEIKRIESEKEYLPINKEDAERKIDYYELKIKSEANVLEKLKAKENKSKEEIEEMNSIENYHPQLLSELKKAKEEKERLTKLQSDLSDINKKISQSRNNLDKVDVKMSNLINTESERNEFRKLISFTYCGLVAIVIVGFYFIALKIPKIAESIFSGEKGIQFVAIFLIVIAIILFGIMGILESKELSALLGGLSGYILGRVSMDKETS</sequence>
<keyword evidence="5" id="KW-1185">Reference proteome</keyword>
<protein>
    <submittedName>
        <fullName evidence="4">DUF2207 domain-containing protein</fullName>
    </submittedName>
</protein>
<dbReference type="Proteomes" id="UP000663992">
    <property type="component" value="Unassembled WGS sequence"/>
</dbReference>
<evidence type="ECO:0000256" key="3">
    <source>
        <dbReference type="SAM" id="SignalP"/>
    </source>
</evidence>
<keyword evidence="1" id="KW-0175">Coiled coil</keyword>
<evidence type="ECO:0000313" key="4">
    <source>
        <dbReference type="EMBL" id="MBN7818705.1"/>
    </source>
</evidence>
<dbReference type="RefSeq" id="WP_206592544.1">
    <property type="nucleotide sequence ID" value="NZ_JAFKCS010000002.1"/>
</dbReference>
<accession>A0ABS3CNN6</accession>
<evidence type="ECO:0000313" key="5">
    <source>
        <dbReference type="Proteomes" id="UP000663992"/>
    </source>
</evidence>
<name>A0ABS3CNN6_9ALTE</name>